<accession>A0A9D1JD53</accession>
<name>A0A9D1JD53_9FIRM</name>
<feature type="domain" description="HD" evidence="1">
    <location>
        <begin position="29"/>
        <end position="145"/>
    </location>
</feature>
<comment type="caution">
    <text evidence="2">The sequence shown here is derived from an EMBL/GenBank/DDBJ whole genome shotgun (WGS) entry which is preliminary data.</text>
</comment>
<dbReference type="InterPro" id="IPR003607">
    <property type="entry name" value="HD/PDEase_dom"/>
</dbReference>
<evidence type="ECO:0000313" key="3">
    <source>
        <dbReference type="Proteomes" id="UP000824201"/>
    </source>
</evidence>
<reference evidence="2" key="1">
    <citation type="submission" date="2020-10" db="EMBL/GenBank/DDBJ databases">
        <authorList>
            <person name="Gilroy R."/>
        </authorList>
    </citation>
    <scope>NUCLEOTIDE SEQUENCE</scope>
    <source>
        <strain evidence="2">ChiW13-3771</strain>
    </source>
</reference>
<evidence type="ECO:0000259" key="1">
    <source>
        <dbReference type="Pfam" id="PF01966"/>
    </source>
</evidence>
<dbReference type="InterPro" id="IPR006674">
    <property type="entry name" value="HD_domain"/>
</dbReference>
<dbReference type="SUPFAM" id="SSF109604">
    <property type="entry name" value="HD-domain/PDEase-like"/>
    <property type="match status" value="1"/>
</dbReference>
<organism evidence="2 3">
    <name type="scientific">Candidatus Fimimorpha faecalis</name>
    <dbReference type="NCBI Taxonomy" id="2840824"/>
    <lineage>
        <taxon>Bacteria</taxon>
        <taxon>Bacillati</taxon>
        <taxon>Bacillota</taxon>
        <taxon>Clostridia</taxon>
        <taxon>Eubacteriales</taxon>
        <taxon>Candidatus Fimimorpha</taxon>
    </lineage>
</organism>
<protein>
    <submittedName>
        <fullName evidence="2">HD domain-containing protein</fullName>
    </submittedName>
</protein>
<gene>
    <name evidence="2" type="ORF">IAC96_07760</name>
</gene>
<dbReference type="EMBL" id="DVHN01000101">
    <property type="protein sequence ID" value="HIR88828.1"/>
    <property type="molecule type" value="Genomic_DNA"/>
</dbReference>
<sequence length="255" mass="30357">MDLKKAQEVFQNYLQQYDKTDDKIRLKIAHTYGVVSACKYIARVMRLGEEDAKLAELIGLLHDIGRFEQLRIYHSFDDSLMPHAQCSIDILFKENMIEQFLEERQWDEIIYLAIKYHGVYQMPDDMPKRGDMHTKIIRDADKLDNFRVKQVSSMVTMVDVDEKELGTEAITEAIYEKFLNHIPILNSERKTHMDMWISYLGYIFDLNYPASFQYIKEKDYMNKIIDRVPYTNPDTQKKMEEIRRAANQYVEEHCK</sequence>
<evidence type="ECO:0000313" key="2">
    <source>
        <dbReference type="EMBL" id="HIR88828.1"/>
    </source>
</evidence>
<dbReference type="Gene3D" id="1.10.3210.10">
    <property type="entry name" value="Hypothetical protein af1432"/>
    <property type="match status" value="1"/>
</dbReference>
<dbReference type="Proteomes" id="UP000824201">
    <property type="component" value="Unassembled WGS sequence"/>
</dbReference>
<dbReference type="Pfam" id="PF01966">
    <property type="entry name" value="HD"/>
    <property type="match status" value="1"/>
</dbReference>
<dbReference type="CDD" id="cd00077">
    <property type="entry name" value="HDc"/>
    <property type="match status" value="1"/>
</dbReference>
<reference evidence="2" key="2">
    <citation type="journal article" date="2021" name="PeerJ">
        <title>Extensive microbial diversity within the chicken gut microbiome revealed by metagenomics and culture.</title>
        <authorList>
            <person name="Gilroy R."/>
            <person name="Ravi A."/>
            <person name="Getino M."/>
            <person name="Pursley I."/>
            <person name="Horton D.L."/>
            <person name="Alikhan N.F."/>
            <person name="Baker D."/>
            <person name="Gharbi K."/>
            <person name="Hall N."/>
            <person name="Watson M."/>
            <person name="Adriaenssens E.M."/>
            <person name="Foster-Nyarko E."/>
            <person name="Jarju S."/>
            <person name="Secka A."/>
            <person name="Antonio M."/>
            <person name="Oren A."/>
            <person name="Chaudhuri R.R."/>
            <person name="La Ragione R."/>
            <person name="Hildebrand F."/>
            <person name="Pallen M.J."/>
        </authorList>
    </citation>
    <scope>NUCLEOTIDE SEQUENCE</scope>
    <source>
        <strain evidence="2">ChiW13-3771</strain>
    </source>
</reference>
<proteinExistence type="predicted"/>
<dbReference type="AlphaFoldDB" id="A0A9D1JD53"/>